<sequence length="194" mass="21484">MEQLSEFVMTQKITPLVNRYVVTGPDGGDVLAFAEQKRFALKEELTFWTGEDRSRVVGGFTARKVIDFGGVYDVTGADGEPVGWFRKDVKASLLRSTWQLAQGGEPAAVGRERSLGVALARRAWEVVDAVVPVVPVPPIPFVHHFDFVRDGEPVLSVERMWGLRDRYAVRIQDPALDRTLALCMAAGLDALQSR</sequence>
<dbReference type="Proteomes" id="UP001060150">
    <property type="component" value="Chromosome"/>
</dbReference>
<evidence type="ECO:0000313" key="1">
    <source>
        <dbReference type="EMBL" id="UUS31894.1"/>
    </source>
</evidence>
<protein>
    <submittedName>
        <fullName evidence="1">Uncharacterized protein</fullName>
    </submittedName>
</protein>
<evidence type="ECO:0000313" key="2">
    <source>
        <dbReference type="Proteomes" id="UP001060150"/>
    </source>
</evidence>
<dbReference type="Pfam" id="PF04525">
    <property type="entry name" value="LOR"/>
    <property type="match status" value="1"/>
</dbReference>
<name>A0ABY5N5T9_9ACTN</name>
<organism evidence="1 2">
    <name type="scientific">Streptomyces changanensis</name>
    <dbReference type="NCBI Taxonomy" id="2964669"/>
    <lineage>
        <taxon>Bacteria</taxon>
        <taxon>Bacillati</taxon>
        <taxon>Actinomycetota</taxon>
        <taxon>Actinomycetes</taxon>
        <taxon>Kitasatosporales</taxon>
        <taxon>Streptomycetaceae</taxon>
        <taxon>Streptomyces</taxon>
    </lineage>
</organism>
<accession>A0ABY5N5T9</accession>
<dbReference type="EMBL" id="CP102332">
    <property type="protein sequence ID" value="UUS31894.1"/>
    <property type="molecule type" value="Genomic_DNA"/>
</dbReference>
<dbReference type="InterPro" id="IPR007612">
    <property type="entry name" value="LOR"/>
</dbReference>
<proteinExistence type="predicted"/>
<gene>
    <name evidence="1" type="ORF">NRO40_14415</name>
</gene>
<keyword evidence="2" id="KW-1185">Reference proteome</keyword>
<dbReference type="RefSeq" id="WP_232791190.1">
    <property type="nucleotide sequence ID" value="NZ_CP102332.1"/>
</dbReference>
<reference evidence="1" key="1">
    <citation type="submission" date="2022-08" db="EMBL/GenBank/DDBJ databases">
        <title>Streptomyces changanensis sp. nov., an actinomycete isolated from soil.</title>
        <authorList>
            <person name="Wu H."/>
            <person name="Han L."/>
        </authorList>
    </citation>
    <scope>NUCLEOTIDE SEQUENCE</scope>
    <source>
        <strain evidence="1">HL-66</strain>
    </source>
</reference>